<evidence type="ECO:0000313" key="3">
    <source>
        <dbReference type="EMBL" id="SLN16595.1"/>
    </source>
</evidence>
<dbReference type="EMBL" id="FWFT01000001">
    <property type="protein sequence ID" value="SLN16595.1"/>
    <property type="molecule type" value="Genomic_DNA"/>
</dbReference>
<evidence type="ECO:0000313" key="4">
    <source>
        <dbReference type="Proteomes" id="UP000193623"/>
    </source>
</evidence>
<dbReference type="RefSeq" id="WP_085862902.1">
    <property type="nucleotide sequence ID" value="NZ_FWFT01000001.1"/>
</dbReference>
<dbReference type="SUPFAM" id="SSF53448">
    <property type="entry name" value="Nucleotide-diphospho-sugar transferases"/>
    <property type="match status" value="1"/>
</dbReference>
<dbReference type="Pfam" id="PF12804">
    <property type="entry name" value="NTP_transf_3"/>
    <property type="match status" value="1"/>
</dbReference>
<evidence type="ECO:0000259" key="2">
    <source>
        <dbReference type="Pfam" id="PF12804"/>
    </source>
</evidence>
<dbReference type="GO" id="GO:0016779">
    <property type="term" value="F:nucleotidyltransferase activity"/>
    <property type="evidence" value="ECO:0007669"/>
    <property type="project" value="UniProtKB-ARBA"/>
</dbReference>
<keyword evidence="1" id="KW-0460">Magnesium</keyword>
<gene>
    <name evidence="3" type="ORF">PSJ8397_00435</name>
</gene>
<dbReference type="AlphaFoldDB" id="A0A1Y5RK40"/>
<keyword evidence="4" id="KW-1185">Reference proteome</keyword>
<name>A0A1Y5RK40_9RHOB</name>
<accession>A0A1Y5RK40</accession>
<dbReference type="OrthoDB" id="9779263at2"/>
<dbReference type="Proteomes" id="UP000193623">
    <property type="component" value="Unassembled WGS sequence"/>
</dbReference>
<reference evidence="3 4" key="1">
    <citation type="submission" date="2017-03" db="EMBL/GenBank/DDBJ databases">
        <authorList>
            <person name="Afonso C.L."/>
            <person name="Miller P.J."/>
            <person name="Scott M.A."/>
            <person name="Spackman E."/>
            <person name="Goraichik I."/>
            <person name="Dimitrov K.M."/>
            <person name="Suarez D.L."/>
            <person name="Swayne D.E."/>
        </authorList>
    </citation>
    <scope>NUCLEOTIDE SEQUENCE [LARGE SCALE GENOMIC DNA]</scope>
    <source>
        <strain evidence="3 4">CECT 8397</strain>
    </source>
</reference>
<organism evidence="3 4">
    <name type="scientific">Pseudooctadecabacter jejudonensis</name>
    <dbReference type="NCBI Taxonomy" id="1391910"/>
    <lineage>
        <taxon>Bacteria</taxon>
        <taxon>Pseudomonadati</taxon>
        <taxon>Pseudomonadota</taxon>
        <taxon>Alphaproteobacteria</taxon>
        <taxon>Rhodobacterales</taxon>
        <taxon>Paracoccaceae</taxon>
        <taxon>Pseudooctadecabacter</taxon>
    </lineage>
</organism>
<dbReference type="PANTHER" id="PTHR43777">
    <property type="entry name" value="MOLYBDENUM COFACTOR CYTIDYLYLTRANSFERASE"/>
    <property type="match status" value="1"/>
</dbReference>
<protein>
    <submittedName>
        <fullName evidence="3">Molybdopterin-guanine dinucleotide biosynthesis protein MobA</fullName>
    </submittedName>
</protein>
<sequence>MIAILYLAAGLSSRMRGGDKLLEVLNGTPLLRLQLMRGASVARTFVTLPPAPHPRHDVVPDTITKVPVEGQMSDSIRAGLAALPSQARGVIILPADMPDITAEDLKILHAAAQENAAPIVRATTDDGIPGHPVYFARRIWKDFEILTGDRGAVRICTTYEAETAFIPLAGQKARLDLDTPEDWKTYRKNSKR</sequence>
<proteinExistence type="predicted"/>
<dbReference type="Gene3D" id="3.90.550.10">
    <property type="entry name" value="Spore Coat Polysaccharide Biosynthesis Protein SpsA, Chain A"/>
    <property type="match status" value="1"/>
</dbReference>
<dbReference type="InterPro" id="IPR029044">
    <property type="entry name" value="Nucleotide-diphossugar_trans"/>
</dbReference>
<dbReference type="CDD" id="cd04182">
    <property type="entry name" value="GT_2_like_f"/>
    <property type="match status" value="1"/>
</dbReference>
<evidence type="ECO:0000256" key="1">
    <source>
        <dbReference type="ARBA" id="ARBA00022842"/>
    </source>
</evidence>
<dbReference type="PANTHER" id="PTHR43777:SF1">
    <property type="entry name" value="MOLYBDENUM COFACTOR CYTIDYLYLTRANSFERASE"/>
    <property type="match status" value="1"/>
</dbReference>
<dbReference type="InterPro" id="IPR025877">
    <property type="entry name" value="MobA-like_NTP_Trfase"/>
</dbReference>
<feature type="domain" description="MobA-like NTP transferase" evidence="2">
    <location>
        <begin position="5"/>
        <end position="158"/>
    </location>
</feature>